<keyword evidence="1" id="KW-0175">Coiled coil</keyword>
<dbReference type="GeneID" id="66982255"/>
<dbReference type="RefSeq" id="XP_043136418.1">
    <property type="nucleotide sequence ID" value="XM_043278661.1"/>
</dbReference>
<accession>A0A7R7VNK5</accession>
<evidence type="ECO:0000313" key="5">
    <source>
        <dbReference type="Proteomes" id="UP000637239"/>
    </source>
</evidence>
<dbReference type="AlphaFoldDB" id="A0A7R7VNK5"/>
<evidence type="ECO:0000313" key="3">
    <source>
        <dbReference type="EMBL" id="BCR87896.1"/>
    </source>
</evidence>
<feature type="region of interest" description="Disordered" evidence="2">
    <location>
        <begin position="705"/>
        <end position="779"/>
    </location>
</feature>
<name>A0A7R7VNK5_ASPCH</name>
<feature type="compositionally biased region" description="Polar residues" evidence="2">
    <location>
        <begin position="713"/>
        <end position="725"/>
    </location>
</feature>
<evidence type="ECO:0000256" key="2">
    <source>
        <dbReference type="SAM" id="MobiDB-lite"/>
    </source>
</evidence>
<dbReference type="Proteomes" id="UP000637239">
    <property type="component" value="Chromosome 4"/>
</dbReference>
<organism evidence="3 5">
    <name type="scientific">Aspergillus chevalieri</name>
    <name type="common">Eurotium chevalieri</name>
    <dbReference type="NCBI Taxonomy" id="182096"/>
    <lineage>
        <taxon>Eukaryota</taxon>
        <taxon>Fungi</taxon>
        <taxon>Dikarya</taxon>
        <taxon>Ascomycota</taxon>
        <taxon>Pezizomycotina</taxon>
        <taxon>Eurotiomycetes</taxon>
        <taxon>Eurotiomycetidae</taxon>
        <taxon>Eurotiales</taxon>
        <taxon>Aspergillaceae</taxon>
        <taxon>Aspergillus</taxon>
        <taxon>Aspergillus subgen. Aspergillus</taxon>
    </lineage>
</organism>
<evidence type="ECO:0000313" key="4">
    <source>
        <dbReference type="EMBL" id="BCR89868.1"/>
    </source>
</evidence>
<dbReference type="KEGG" id="ache:ACHE_40460S"/>
<protein>
    <submittedName>
        <fullName evidence="3">Uncharacterized protein</fullName>
    </submittedName>
</protein>
<dbReference type="EMBL" id="AP024419">
    <property type="protein sequence ID" value="BCR87896.1"/>
    <property type="molecule type" value="Genomic_DNA"/>
</dbReference>
<feature type="coiled-coil region" evidence="1">
    <location>
        <begin position="781"/>
        <end position="822"/>
    </location>
</feature>
<gene>
    <name evidence="3" type="ORF">ACHE_40460S</name>
    <name evidence="4" type="ORF">ACHE_51066A</name>
</gene>
<dbReference type="EMBL" id="AP024420">
    <property type="protein sequence ID" value="BCR89868.1"/>
    <property type="molecule type" value="Genomic_DNA"/>
</dbReference>
<dbReference type="Proteomes" id="UP000637239">
    <property type="component" value="Chromosome 5"/>
</dbReference>
<keyword evidence="5" id="KW-1185">Reference proteome</keyword>
<feature type="compositionally biased region" description="Low complexity" evidence="2">
    <location>
        <begin position="748"/>
        <end position="779"/>
    </location>
</feature>
<evidence type="ECO:0000256" key="1">
    <source>
        <dbReference type="SAM" id="Coils"/>
    </source>
</evidence>
<reference evidence="3" key="1">
    <citation type="submission" date="2021-01" db="EMBL/GenBank/DDBJ databases">
        <authorList>
            <consortium name="Aspergillus chevalieri M1 genome sequencing consortium"/>
            <person name="Kazuki M."/>
            <person name="Futagami T."/>
        </authorList>
    </citation>
    <scope>NUCLEOTIDE SEQUENCE</scope>
    <source>
        <strain evidence="3">M1</strain>
    </source>
</reference>
<reference evidence="3" key="2">
    <citation type="submission" date="2021-02" db="EMBL/GenBank/DDBJ databases">
        <title>Aspergillus chevalieri M1 genome sequence.</title>
        <authorList>
            <person name="Kadooka C."/>
            <person name="Mori K."/>
            <person name="Futagami T."/>
        </authorList>
    </citation>
    <scope>NUCLEOTIDE SEQUENCE</scope>
    <source>
        <strain evidence="3">M1</strain>
    </source>
</reference>
<proteinExistence type="predicted"/>
<sequence length="827" mass="95266">MENTFISEDPGFILQDDLFRSIETDLSQPQQEEENILIQLSDASTKPLKVLKLEYTSDLPEYPSTDPNGYGYVINVPPNQQRETVEDMVNSIQYCVRQNYRNRPSSHSSFLGTSYTSSSYRCSGIKICEYAGIQLKNMHHTHVTDDLWTILQDIRQRIHEMERDTTKDAAYRFYRSAKNLFKNQLSCYHFQNSCQPKLTQSSIPNPLGGFDFYVRCINAPSDPAGHYTYRVPKNGSVHLQFLEGLLNNEIIMDMEECGAVESIKSKSLYCAYDHPQGPGKLVHAKCNVTFHWLIPTDLSQNPYFVFMSHGVHTHVPPPPRKAPAKIMNGILQLINQARSPSLTLGTFLKSPALQSFCAEHNCHTIQQIHESFSNMDPIQAVIRKQRLLHYPAGQNVNGVMFELGKNKDLQEYIHEVYQQNDQIMIICILKEQAELLHTLSSIEIDMSFKRVQSKEMKEVVFATYLADQKKIMTLCRVFTTEDTTEGYYILFKKIYHIVYKLTGKRITFRALHGTGLHALVMDMDNKQIEGLAQFLMEIDPDHHSRIWLLKNVLLLCRVHFLRGIRETLQTHSLNPYIGTRMAALLECESEEDYHKWCDLLIKHEHPAIQNWARHKKSAVIAAGLNKYCSLIPHHIFDMVRKSTNAVEQTHNKSNRRGKQLTLLQAILESLKLDIQDVQQNRSYNSYGLRHRYATQTLEASFLRHMARSESARQTESNSPELNIQDQDQDHIFFPSSSSGRPLQRTPSRRGSMSRRGSSRARSSSSQVSLQRVATANSHEQYQNTELQNLEEELKINNLKAELLAKQIEIKKRERELRELELENGGQH</sequence>